<reference evidence="2 3" key="1">
    <citation type="submission" date="2023-02" db="EMBL/GenBank/DDBJ databases">
        <title>LHISI_Scaffold_Assembly.</title>
        <authorList>
            <person name="Stuart O.P."/>
            <person name="Cleave R."/>
            <person name="Magrath M.J.L."/>
            <person name="Mikheyev A.S."/>
        </authorList>
    </citation>
    <scope>NUCLEOTIDE SEQUENCE [LARGE SCALE GENOMIC DNA]</scope>
    <source>
        <strain evidence="2">Daus_M_001</strain>
        <tissue evidence="2">Leg muscle</tissue>
    </source>
</reference>
<gene>
    <name evidence="2" type="ORF">PR048_022682</name>
</gene>
<dbReference type="EMBL" id="JARBHB010000009">
    <property type="protein sequence ID" value="KAJ8874793.1"/>
    <property type="molecule type" value="Genomic_DNA"/>
</dbReference>
<accession>A0ABQ9GRZ6</accession>
<feature type="domain" description="Reverse transcriptase" evidence="1">
    <location>
        <begin position="1"/>
        <end position="190"/>
    </location>
</feature>
<evidence type="ECO:0000313" key="3">
    <source>
        <dbReference type="Proteomes" id="UP001159363"/>
    </source>
</evidence>
<dbReference type="Proteomes" id="UP001159363">
    <property type="component" value="Chromosome 8"/>
</dbReference>
<dbReference type="PROSITE" id="PS50878">
    <property type="entry name" value="RT_POL"/>
    <property type="match status" value="1"/>
</dbReference>
<keyword evidence="3" id="KW-1185">Reference proteome</keyword>
<comment type="caution">
    <text evidence="2">The sequence shown here is derived from an EMBL/GenBank/DDBJ whole genome shotgun (WGS) entry which is preliminary data.</text>
</comment>
<organism evidence="2 3">
    <name type="scientific">Dryococelus australis</name>
    <dbReference type="NCBI Taxonomy" id="614101"/>
    <lineage>
        <taxon>Eukaryota</taxon>
        <taxon>Metazoa</taxon>
        <taxon>Ecdysozoa</taxon>
        <taxon>Arthropoda</taxon>
        <taxon>Hexapoda</taxon>
        <taxon>Insecta</taxon>
        <taxon>Pterygota</taxon>
        <taxon>Neoptera</taxon>
        <taxon>Polyneoptera</taxon>
        <taxon>Phasmatodea</taxon>
        <taxon>Verophasmatodea</taxon>
        <taxon>Anareolatae</taxon>
        <taxon>Phasmatidae</taxon>
        <taxon>Eurycanthinae</taxon>
        <taxon>Dryococelus</taxon>
    </lineage>
</organism>
<proteinExistence type="predicted"/>
<protein>
    <recommendedName>
        <fullName evidence="1">Reverse transcriptase domain-containing protein</fullName>
    </recommendedName>
</protein>
<dbReference type="PANTHER" id="PTHR33481:SF1">
    <property type="entry name" value="ENDONUCLEASE_EXONUCLEASE_PHOSPHATASE DOMAIN-CONTAINING PROTEIN-RELATED"/>
    <property type="match status" value="1"/>
</dbReference>
<sequence>MEFTTIKSNGNCTGTICFALTSQIHAEGGTIWKHIRVFKAKPQHIPPLINGNEILESTSQTAEELARHLKQIYMQPSLPYALSLHLQINSTTHVIARITKKVYIAYTKKQPAGALLLDLTRAFDSVHHGALIENISSPNTSRHIIHLLYSFLTNKSFQVRIENQLLSSHHAAAGVKQGSLLSPILFALYI</sequence>
<evidence type="ECO:0000313" key="2">
    <source>
        <dbReference type="EMBL" id="KAJ8874793.1"/>
    </source>
</evidence>
<dbReference type="Pfam" id="PF00078">
    <property type="entry name" value="RVT_1"/>
    <property type="match status" value="1"/>
</dbReference>
<name>A0ABQ9GRZ6_9NEOP</name>
<evidence type="ECO:0000259" key="1">
    <source>
        <dbReference type="PROSITE" id="PS50878"/>
    </source>
</evidence>
<dbReference type="InterPro" id="IPR000477">
    <property type="entry name" value="RT_dom"/>
</dbReference>
<dbReference type="PANTHER" id="PTHR33481">
    <property type="entry name" value="REVERSE TRANSCRIPTASE"/>
    <property type="match status" value="1"/>
</dbReference>